<evidence type="ECO:0000313" key="2">
    <source>
        <dbReference type="EMBL" id="GAU87535.1"/>
    </source>
</evidence>
<comment type="caution">
    <text evidence="2">The sequence shown here is derived from an EMBL/GenBank/DDBJ whole genome shotgun (WGS) entry which is preliminary data.</text>
</comment>
<evidence type="ECO:0000256" key="1">
    <source>
        <dbReference type="SAM" id="MobiDB-lite"/>
    </source>
</evidence>
<feature type="compositionally biased region" description="Polar residues" evidence="1">
    <location>
        <begin position="183"/>
        <end position="194"/>
    </location>
</feature>
<gene>
    <name evidence="2" type="primary">RvY_00365-1</name>
    <name evidence="2" type="synonym">RvY_00365.1</name>
    <name evidence="2" type="ORF">RvY_00365</name>
</gene>
<dbReference type="Proteomes" id="UP000186922">
    <property type="component" value="Unassembled WGS sequence"/>
</dbReference>
<accession>A0A1D1UGM2</accession>
<dbReference type="EMBL" id="BDGG01000001">
    <property type="protein sequence ID" value="GAU87535.1"/>
    <property type="molecule type" value="Genomic_DNA"/>
</dbReference>
<protein>
    <submittedName>
        <fullName evidence="2">Uncharacterized protein</fullName>
    </submittedName>
</protein>
<feature type="region of interest" description="Disordered" evidence="1">
    <location>
        <begin position="75"/>
        <end position="194"/>
    </location>
</feature>
<proteinExistence type="predicted"/>
<keyword evidence="3" id="KW-1185">Reference proteome</keyword>
<reference evidence="2 3" key="1">
    <citation type="journal article" date="2016" name="Nat. Commun.">
        <title>Extremotolerant tardigrade genome and improved radiotolerance of human cultured cells by tardigrade-unique protein.</title>
        <authorList>
            <person name="Hashimoto T."/>
            <person name="Horikawa D.D."/>
            <person name="Saito Y."/>
            <person name="Kuwahara H."/>
            <person name="Kozuka-Hata H."/>
            <person name="Shin-I T."/>
            <person name="Minakuchi Y."/>
            <person name="Ohishi K."/>
            <person name="Motoyama A."/>
            <person name="Aizu T."/>
            <person name="Enomoto A."/>
            <person name="Kondo K."/>
            <person name="Tanaka S."/>
            <person name="Hara Y."/>
            <person name="Koshikawa S."/>
            <person name="Sagara H."/>
            <person name="Miura T."/>
            <person name="Yokobori S."/>
            <person name="Miyagawa K."/>
            <person name="Suzuki Y."/>
            <person name="Kubo T."/>
            <person name="Oyama M."/>
            <person name="Kohara Y."/>
            <person name="Fujiyama A."/>
            <person name="Arakawa K."/>
            <person name="Katayama T."/>
            <person name="Toyoda A."/>
            <person name="Kunieda T."/>
        </authorList>
    </citation>
    <scope>NUCLEOTIDE SEQUENCE [LARGE SCALE GENOMIC DNA]</scope>
    <source>
        <strain evidence="2 3">YOKOZUNA-1</strain>
    </source>
</reference>
<name>A0A1D1UGM2_RAMVA</name>
<dbReference type="AlphaFoldDB" id="A0A1D1UGM2"/>
<evidence type="ECO:0000313" key="3">
    <source>
        <dbReference type="Proteomes" id="UP000186922"/>
    </source>
</evidence>
<organism evidence="2 3">
    <name type="scientific">Ramazzottius varieornatus</name>
    <name type="common">Water bear</name>
    <name type="synonym">Tardigrade</name>
    <dbReference type="NCBI Taxonomy" id="947166"/>
    <lineage>
        <taxon>Eukaryota</taxon>
        <taxon>Metazoa</taxon>
        <taxon>Ecdysozoa</taxon>
        <taxon>Tardigrada</taxon>
        <taxon>Eutardigrada</taxon>
        <taxon>Parachela</taxon>
        <taxon>Hypsibioidea</taxon>
        <taxon>Ramazzottiidae</taxon>
        <taxon>Ramazzottius</taxon>
    </lineage>
</organism>
<sequence>MSLYYHVLMGDRRRNIEQLIAEKRHLTNPPAVHHPNIDEPQKVLSALVTGLFNAIGGNFPKGTIRVSQRDAPLISPRINMRSRALTSSSSTQSSKLNERKNNNRNNNRCRGRSPGKRGGAGGRSGQQHRGSNVGNWGGRADQPTAGTERFGGRSHYYAANPRDDHQGSNHTAKGSSRKLKPARTSNPSEGTILTQTPKKLRTSTNMKECYSSTLIDGSNDMCRGLVRVT</sequence>